<sequence>MIGSECAVLPRLSFPKQLAWDLYSSLSERGAWQPATSYDGPIVDPTATELLSAMDEAFRSASTRQATLLISFVGHGRATGASDFYLLAVDTPEDVNLHNAFHLPQEIRERLNRASLDGLIVLVDACETGQAFTGAATRWFDRIDQATGRVELLVAADDGSAYGGCFTRTMVQTFATGLDLGGANLLPSDLRSPIATTCIGQHPSHLGAAFGGDAGLWLVPNVARHRDAVAGRRAAGLVDQLTRGVVLTATLRRRLEDVVNARGWRLRAVVGSAGCGKSTLMSLLVRPDLVGDLDDQSPRSITAAVFLDVSSSLESFVDELATQLTDRVAGFAAAREEVERAYLGRSGPDIDQFALTVTQPLSGLREKHRITIVVDGLDQPRPGTREFVVAAVAELTTRADLRNVHVITGIREGAGIEHTAALGHMCRIDLQPPTARDIAGVIGRGRAEFAQAPWAEWIGDAWHRLAAQAPAGGWLLARLLAEIVYHRGGDTDVLEAVGLTGLIERRVAAVLQGAEEDSATLPVLGVLTAAGAGTVLPIELLRAALADRHIALSEARIRDRVVALGALIARGRPGVAEESLGIAHSAFVAPLMDVLRENGFDLRDGHRAIAAALAGITSVQATEYANGSAVRHYLAYGDSAAALRYLESLDTGRASDNRDRWAAWLPAFHESADPLDVLRARYNLAWWRGESGDKQAAVEDYERLLADRRVALGDDHPETLDTRDNLAWWHGKNCEIAHAVAEYRVLLRDRLRVLGSDDVATLRARGNLSYWRGRGGDFAGAIADTEALLHDRVRVLGRDDPDTLATRSNLAWLHGRNGEPDRAVHELRELLDDRRRVLGPEHPSTLATRFDLAQWRGKSGDIAGATADSELLLTDERRIFGPDDLHTFGAWCHFAKWIGHGGDTARAVAELERLLAEQTRVLGRSNIATLSTRNRLAWWRVQNGETARGIVGFEQVLADRRRILGPDHTDTLRTRYDLARCRGRAGDVPGAVTELERVLADRIRVLGVQHPHTRKTVAELEYWRGST</sequence>
<dbReference type="PANTHER" id="PTHR46082">
    <property type="entry name" value="ATP/GTP-BINDING PROTEIN-RELATED"/>
    <property type="match status" value="1"/>
</dbReference>
<dbReference type="InterPro" id="IPR027417">
    <property type="entry name" value="P-loop_NTPase"/>
</dbReference>
<dbReference type="KEGG" id="nbr:O3I_009770"/>
<dbReference type="Proteomes" id="UP000006304">
    <property type="component" value="Chromosome"/>
</dbReference>
<keyword evidence="3" id="KW-1185">Reference proteome</keyword>
<evidence type="ECO:0000259" key="1">
    <source>
        <dbReference type="Pfam" id="PF13191"/>
    </source>
</evidence>
<dbReference type="InterPro" id="IPR053137">
    <property type="entry name" value="NLR-like"/>
</dbReference>
<dbReference type="Gene3D" id="3.40.50.1460">
    <property type="match status" value="1"/>
</dbReference>
<feature type="domain" description="Orc1-like AAA ATPase" evidence="1">
    <location>
        <begin position="249"/>
        <end position="398"/>
    </location>
</feature>
<dbReference type="EMBL" id="CP003876">
    <property type="protein sequence ID" value="AFT99914.1"/>
    <property type="molecule type" value="Genomic_DNA"/>
</dbReference>
<dbReference type="PANTHER" id="PTHR46082:SF6">
    <property type="entry name" value="AAA+ ATPASE DOMAIN-CONTAINING PROTEIN-RELATED"/>
    <property type="match status" value="1"/>
</dbReference>
<dbReference type="eggNOG" id="COG0457">
    <property type="taxonomic scope" value="Bacteria"/>
</dbReference>
<proteinExistence type="predicted"/>
<reference evidence="2 3" key="1">
    <citation type="journal article" date="2012" name="J. Bacteriol.">
        <title>Complete genome sequence of Nocardia brasiliensis HUJEG-1.</title>
        <authorList>
            <person name="Vera-Cabrera L."/>
            <person name="Ortiz-Lopez R."/>
            <person name="Elizondo-Gonzalez R."/>
            <person name="Perez-Maya A.A."/>
            <person name="Ocampo-Candiani J."/>
        </authorList>
    </citation>
    <scope>NUCLEOTIDE SEQUENCE [LARGE SCALE GENOMIC DNA]</scope>
    <source>
        <strain evidence="3">ATCC 700358</strain>
    </source>
</reference>
<dbReference type="Pfam" id="PF13374">
    <property type="entry name" value="TPR_10"/>
    <property type="match status" value="4"/>
</dbReference>
<dbReference type="InterPro" id="IPR041664">
    <property type="entry name" value="AAA_16"/>
</dbReference>
<gene>
    <name evidence="2" type="ORF">O3I_009770</name>
</gene>
<evidence type="ECO:0000313" key="2">
    <source>
        <dbReference type="EMBL" id="AFT99914.1"/>
    </source>
</evidence>
<dbReference type="eggNOG" id="COG4249">
    <property type="taxonomic scope" value="Bacteria"/>
</dbReference>
<name>K0ESV0_NOCB7</name>
<dbReference type="HOGENOM" id="CLU_319291_0_0_11"/>
<dbReference type="STRING" id="1133849.O3I_009770"/>
<dbReference type="Gene3D" id="1.25.40.10">
    <property type="entry name" value="Tetratricopeptide repeat domain"/>
    <property type="match status" value="2"/>
</dbReference>
<evidence type="ECO:0000313" key="3">
    <source>
        <dbReference type="Proteomes" id="UP000006304"/>
    </source>
</evidence>
<dbReference type="SUPFAM" id="SSF52540">
    <property type="entry name" value="P-loop containing nucleoside triphosphate hydrolases"/>
    <property type="match status" value="1"/>
</dbReference>
<accession>K0ESV0</accession>
<dbReference type="SUPFAM" id="SSF48452">
    <property type="entry name" value="TPR-like"/>
    <property type="match status" value="3"/>
</dbReference>
<protein>
    <submittedName>
        <fullName evidence="2">Nephrocystin-3</fullName>
    </submittedName>
</protein>
<organism evidence="2 3">
    <name type="scientific">Nocardia brasiliensis (strain ATCC 700358 / HUJEG-1)</name>
    <dbReference type="NCBI Taxonomy" id="1133849"/>
    <lineage>
        <taxon>Bacteria</taxon>
        <taxon>Bacillati</taxon>
        <taxon>Actinomycetota</taxon>
        <taxon>Actinomycetes</taxon>
        <taxon>Mycobacteriales</taxon>
        <taxon>Nocardiaceae</taxon>
        <taxon>Nocardia</taxon>
    </lineage>
</organism>
<dbReference type="InterPro" id="IPR011990">
    <property type="entry name" value="TPR-like_helical_dom_sf"/>
</dbReference>
<dbReference type="AlphaFoldDB" id="K0ESV0"/>
<dbReference type="Pfam" id="PF13191">
    <property type="entry name" value="AAA_16"/>
    <property type="match status" value="1"/>
</dbReference>